<sequence>MSKITIAIDAMGGDKAPDMVVAGMAQARILYPETRFLLFGDEACLNGLLDEHDALKPAVDLRHTDKSIAGDDKPSQALRRGRDSSMGLAIQAVKDGEADVAISAGNTGALMALAKFILRTMPGIDRPALISPVPTLKGESVVLDLGANVECDAGNLAQFAVMGSAYVRTVLGQSRPSVALLNVGVEELKGKDSIREAAELLRQADHLPIEFTGFVEGDGIMAGEADVIVTDGFTGNVALKTLEGTAKLLGQLIERAFRSSRSSKLGYLLSRQGFQSLRDHLDPNNHNGGVFLGLNGLVVKSHGGANANGFATAISTAIDMAGNDLIRLIREDLENIPHLDETLDGAEPVQSSAQAS</sequence>
<dbReference type="EMBL" id="REFR01000010">
    <property type="protein sequence ID" value="RMB08876.1"/>
    <property type="molecule type" value="Genomic_DNA"/>
</dbReference>
<comment type="subunit">
    <text evidence="9 10">Homodimer. Probably interacts with PlsY.</text>
</comment>
<evidence type="ECO:0000256" key="9">
    <source>
        <dbReference type="ARBA" id="ARBA00046608"/>
    </source>
</evidence>
<evidence type="ECO:0000256" key="8">
    <source>
        <dbReference type="ARBA" id="ARBA00024069"/>
    </source>
</evidence>
<name>A0A3M0CQ25_9PROT</name>
<dbReference type="FunCoup" id="A0A3M0CQ25">
    <property type="interactions" value="310"/>
</dbReference>
<protein>
    <recommendedName>
        <fullName evidence="8 10">Phosphate acyltransferase</fullName>
        <ecNumber evidence="8 10">2.3.1.274</ecNumber>
    </recommendedName>
    <alternativeName>
        <fullName evidence="10">Acyl-ACP phosphotransacylase</fullName>
    </alternativeName>
    <alternativeName>
        <fullName evidence="10">Acyl-[acyl-carrier-protein]--phosphate acyltransferase</fullName>
    </alternativeName>
    <alternativeName>
        <fullName evidence="10">Phosphate-acyl-ACP acyltransferase</fullName>
    </alternativeName>
</protein>
<keyword evidence="6 10" id="KW-0594">Phospholipid biosynthesis</keyword>
<keyword evidence="11" id="KW-0012">Acyltransferase</keyword>
<dbReference type="SUPFAM" id="SSF53659">
    <property type="entry name" value="Isocitrate/Isopropylmalate dehydrogenase-like"/>
    <property type="match status" value="1"/>
</dbReference>
<dbReference type="GO" id="GO:0043811">
    <property type="term" value="F:phosphate:acyl-[acyl carrier protein] acyltransferase activity"/>
    <property type="evidence" value="ECO:0007669"/>
    <property type="project" value="UniProtKB-UniRule"/>
</dbReference>
<comment type="caution">
    <text evidence="11">The sequence shown here is derived from an EMBL/GenBank/DDBJ whole genome shotgun (WGS) entry which is preliminary data.</text>
</comment>
<keyword evidence="3 10" id="KW-0444">Lipid biosynthesis</keyword>
<evidence type="ECO:0000313" key="11">
    <source>
        <dbReference type="EMBL" id="RMB08876.1"/>
    </source>
</evidence>
<gene>
    <name evidence="10" type="primary">plsX</name>
    <name evidence="11" type="ORF">BXY39_1523</name>
</gene>
<evidence type="ECO:0000256" key="6">
    <source>
        <dbReference type="ARBA" id="ARBA00023209"/>
    </source>
</evidence>
<comment type="function">
    <text evidence="10">Catalyzes the reversible formation of acyl-phosphate (acyl-PO(4)) from acyl-[acyl-carrier-protein] (acyl-ACP). This enzyme utilizes acyl-ACP as fatty acyl donor, but not acyl-CoA.</text>
</comment>
<proteinExistence type="inferred from homology"/>
<dbReference type="Gene3D" id="3.40.718.10">
    <property type="entry name" value="Isopropylmalate Dehydrogenase"/>
    <property type="match status" value="1"/>
</dbReference>
<dbReference type="InParanoid" id="A0A3M0CQ25"/>
<evidence type="ECO:0000256" key="10">
    <source>
        <dbReference type="HAMAP-Rule" id="MF_00019"/>
    </source>
</evidence>
<dbReference type="Proteomes" id="UP000271227">
    <property type="component" value="Unassembled WGS sequence"/>
</dbReference>
<evidence type="ECO:0000256" key="3">
    <source>
        <dbReference type="ARBA" id="ARBA00022516"/>
    </source>
</evidence>
<evidence type="ECO:0000256" key="5">
    <source>
        <dbReference type="ARBA" id="ARBA00023098"/>
    </source>
</evidence>
<organism evidence="11 12">
    <name type="scientific">Eilatimonas milleporae</name>
    <dbReference type="NCBI Taxonomy" id="911205"/>
    <lineage>
        <taxon>Bacteria</taxon>
        <taxon>Pseudomonadati</taxon>
        <taxon>Pseudomonadota</taxon>
        <taxon>Alphaproteobacteria</taxon>
        <taxon>Kordiimonadales</taxon>
        <taxon>Kordiimonadaceae</taxon>
        <taxon>Eilatimonas</taxon>
    </lineage>
</organism>
<dbReference type="RefSeq" id="WP_245998999.1">
    <property type="nucleotide sequence ID" value="NZ_REFR01000010.1"/>
</dbReference>
<dbReference type="NCBIfam" id="TIGR00182">
    <property type="entry name" value="plsX"/>
    <property type="match status" value="1"/>
</dbReference>
<accession>A0A3M0CQ25</accession>
<keyword evidence="12" id="KW-1185">Reference proteome</keyword>
<dbReference type="Pfam" id="PF02504">
    <property type="entry name" value="FA_synthesis"/>
    <property type="match status" value="1"/>
</dbReference>
<dbReference type="InterPro" id="IPR012281">
    <property type="entry name" value="Phospholipid_synth_PlsX-like"/>
</dbReference>
<dbReference type="PANTHER" id="PTHR30100">
    <property type="entry name" value="FATTY ACID/PHOSPHOLIPID SYNTHESIS PROTEIN PLSX"/>
    <property type="match status" value="1"/>
</dbReference>
<dbReference type="UniPathway" id="UPA00085"/>
<reference evidence="11 12" key="1">
    <citation type="submission" date="2018-10" db="EMBL/GenBank/DDBJ databases">
        <title>Genomic Encyclopedia of Archaeal and Bacterial Type Strains, Phase II (KMG-II): from individual species to whole genera.</title>
        <authorList>
            <person name="Goeker M."/>
        </authorList>
    </citation>
    <scope>NUCLEOTIDE SEQUENCE [LARGE SCALE GENOMIC DNA]</scope>
    <source>
        <strain evidence="11 12">DSM 25217</strain>
    </source>
</reference>
<evidence type="ECO:0000313" key="12">
    <source>
        <dbReference type="Proteomes" id="UP000271227"/>
    </source>
</evidence>
<dbReference type="GO" id="GO:0005737">
    <property type="term" value="C:cytoplasm"/>
    <property type="evidence" value="ECO:0007669"/>
    <property type="project" value="UniProtKB-SubCell"/>
</dbReference>
<comment type="pathway">
    <text evidence="10">Lipid metabolism; phospholipid metabolism.</text>
</comment>
<evidence type="ECO:0000256" key="7">
    <source>
        <dbReference type="ARBA" id="ARBA00023264"/>
    </source>
</evidence>
<dbReference type="PIRSF" id="PIRSF002465">
    <property type="entry name" value="Phsphlp_syn_PlsX"/>
    <property type="match status" value="1"/>
</dbReference>
<dbReference type="EC" id="2.3.1.274" evidence="8 10"/>
<keyword evidence="5 10" id="KW-0443">Lipid metabolism</keyword>
<dbReference type="GO" id="GO:0008654">
    <property type="term" value="P:phospholipid biosynthetic process"/>
    <property type="evidence" value="ECO:0007669"/>
    <property type="project" value="UniProtKB-KW"/>
</dbReference>
<comment type="similarity">
    <text evidence="10">Belongs to the PlsX family.</text>
</comment>
<dbReference type="AlphaFoldDB" id="A0A3M0CQ25"/>
<dbReference type="GO" id="GO:0006633">
    <property type="term" value="P:fatty acid biosynthetic process"/>
    <property type="evidence" value="ECO:0007669"/>
    <property type="project" value="UniProtKB-UniRule"/>
</dbReference>
<keyword evidence="4 10" id="KW-0808">Transferase</keyword>
<comment type="subcellular location">
    <subcellularLocation>
        <location evidence="10">Cytoplasm</location>
    </subcellularLocation>
    <text evidence="10">Associated with the membrane possibly through PlsY.</text>
</comment>
<evidence type="ECO:0000256" key="1">
    <source>
        <dbReference type="ARBA" id="ARBA00001232"/>
    </source>
</evidence>
<dbReference type="HAMAP" id="MF_00019">
    <property type="entry name" value="PlsX"/>
    <property type="match status" value="1"/>
</dbReference>
<evidence type="ECO:0000256" key="2">
    <source>
        <dbReference type="ARBA" id="ARBA00022490"/>
    </source>
</evidence>
<keyword evidence="2 10" id="KW-0963">Cytoplasm</keyword>
<evidence type="ECO:0000256" key="4">
    <source>
        <dbReference type="ARBA" id="ARBA00022679"/>
    </source>
</evidence>
<keyword evidence="7 10" id="KW-1208">Phospholipid metabolism</keyword>
<comment type="catalytic activity">
    <reaction evidence="1 10">
        <text>a fatty acyl-[ACP] + phosphate = an acyl phosphate + holo-[ACP]</text>
        <dbReference type="Rhea" id="RHEA:42292"/>
        <dbReference type="Rhea" id="RHEA-COMP:9685"/>
        <dbReference type="Rhea" id="RHEA-COMP:14125"/>
        <dbReference type="ChEBI" id="CHEBI:43474"/>
        <dbReference type="ChEBI" id="CHEBI:59918"/>
        <dbReference type="ChEBI" id="CHEBI:64479"/>
        <dbReference type="ChEBI" id="CHEBI:138651"/>
        <dbReference type="EC" id="2.3.1.274"/>
    </reaction>
</comment>
<dbReference type="PANTHER" id="PTHR30100:SF1">
    <property type="entry name" value="PHOSPHATE ACYLTRANSFERASE"/>
    <property type="match status" value="1"/>
</dbReference>
<dbReference type="InterPro" id="IPR003664">
    <property type="entry name" value="FA_synthesis"/>
</dbReference>